<comment type="caution">
    <text evidence="2">The sequence shown here is derived from an EMBL/GenBank/DDBJ whole genome shotgun (WGS) entry which is preliminary data.</text>
</comment>
<dbReference type="InterPro" id="IPR016888">
    <property type="entry name" value="UCP028498"/>
</dbReference>
<dbReference type="InterPro" id="IPR012349">
    <property type="entry name" value="Split_barrel_FMN-bd"/>
</dbReference>
<keyword evidence="3" id="KW-1185">Reference proteome</keyword>
<evidence type="ECO:0000256" key="1">
    <source>
        <dbReference type="SAM" id="MobiDB-lite"/>
    </source>
</evidence>
<dbReference type="Pfam" id="PF10012">
    <property type="entry name" value="DUF2255"/>
    <property type="match status" value="1"/>
</dbReference>
<reference evidence="2 3" key="1">
    <citation type="submission" date="2024-03" db="EMBL/GenBank/DDBJ databases">
        <title>Actinomycetospora sp. OC33-EN06, a novel actinomycete isolated from wild orchid (Aerides multiflora).</title>
        <authorList>
            <person name="Suriyachadkun C."/>
        </authorList>
    </citation>
    <scope>NUCLEOTIDE SEQUENCE [LARGE SCALE GENOMIC DNA]</scope>
    <source>
        <strain evidence="2 3">OC33-EN06</strain>
    </source>
</reference>
<name>A0ABU8NF78_9PSEU</name>
<proteinExistence type="predicted"/>
<accession>A0ABU8NF78</accession>
<sequence length="123" mass="13505">MSWSEDDLAQVAGSEELEITSYRDDGSLRRLTPIWVVRVGDDLYIRSAYGSQGGWFRRATSRGVARVRAGGVETDVTLEPVADEAVREQVGEAYRSKYAGQPGALRPMLDDPAAGSTTRLVRE</sequence>
<dbReference type="EMBL" id="JBBEGL010000012">
    <property type="protein sequence ID" value="MEJ2890303.1"/>
    <property type="molecule type" value="Genomic_DNA"/>
</dbReference>
<dbReference type="Gene3D" id="2.30.110.10">
    <property type="entry name" value="Electron Transport, Fmn-binding Protein, Chain A"/>
    <property type="match status" value="1"/>
</dbReference>
<dbReference type="RefSeq" id="WP_337718502.1">
    <property type="nucleotide sequence ID" value="NZ_JBBEGL010000012.1"/>
</dbReference>
<gene>
    <name evidence="2" type="ORF">WCD41_27850</name>
</gene>
<dbReference type="Proteomes" id="UP001370100">
    <property type="component" value="Unassembled WGS sequence"/>
</dbReference>
<protein>
    <submittedName>
        <fullName evidence="2">DUF2255 family protein</fullName>
    </submittedName>
</protein>
<feature type="region of interest" description="Disordered" evidence="1">
    <location>
        <begin position="101"/>
        <end position="123"/>
    </location>
</feature>
<organism evidence="2 3">
    <name type="scientific">Actinomycetospora aeridis</name>
    <dbReference type="NCBI Taxonomy" id="3129231"/>
    <lineage>
        <taxon>Bacteria</taxon>
        <taxon>Bacillati</taxon>
        <taxon>Actinomycetota</taxon>
        <taxon>Actinomycetes</taxon>
        <taxon>Pseudonocardiales</taxon>
        <taxon>Pseudonocardiaceae</taxon>
        <taxon>Actinomycetospora</taxon>
    </lineage>
</organism>
<evidence type="ECO:0000313" key="2">
    <source>
        <dbReference type="EMBL" id="MEJ2890303.1"/>
    </source>
</evidence>
<evidence type="ECO:0000313" key="3">
    <source>
        <dbReference type="Proteomes" id="UP001370100"/>
    </source>
</evidence>